<dbReference type="InterPro" id="IPR041633">
    <property type="entry name" value="Polbeta"/>
</dbReference>
<evidence type="ECO:0000313" key="2">
    <source>
        <dbReference type="EMBL" id="KAF9447086.1"/>
    </source>
</evidence>
<proteinExistence type="predicted"/>
<dbReference type="EMBL" id="MU151216">
    <property type="protein sequence ID" value="KAF9447086.1"/>
    <property type="molecule type" value="Genomic_DNA"/>
</dbReference>
<evidence type="ECO:0000313" key="3">
    <source>
        <dbReference type="Proteomes" id="UP000807342"/>
    </source>
</evidence>
<protein>
    <recommendedName>
        <fullName evidence="1">Polymerase beta nucleotidyltransferase domain-containing protein</fullName>
    </recommendedName>
</protein>
<dbReference type="OrthoDB" id="5149641at2759"/>
<gene>
    <name evidence="2" type="ORF">P691DRAFT_761074</name>
</gene>
<feature type="domain" description="Polymerase beta nucleotidyltransferase" evidence="1">
    <location>
        <begin position="24"/>
        <end position="80"/>
    </location>
</feature>
<organism evidence="2 3">
    <name type="scientific">Macrolepiota fuliginosa MF-IS2</name>
    <dbReference type="NCBI Taxonomy" id="1400762"/>
    <lineage>
        <taxon>Eukaryota</taxon>
        <taxon>Fungi</taxon>
        <taxon>Dikarya</taxon>
        <taxon>Basidiomycota</taxon>
        <taxon>Agaricomycotina</taxon>
        <taxon>Agaricomycetes</taxon>
        <taxon>Agaricomycetidae</taxon>
        <taxon>Agaricales</taxon>
        <taxon>Agaricineae</taxon>
        <taxon>Agaricaceae</taxon>
        <taxon>Macrolepiota</taxon>
    </lineage>
</organism>
<reference evidence="2" key="1">
    <citation type="submission" date="2020-11" db="EMBL/GenBank/DDBJ databases">
        <authorList>
            <consortium name="DOE Joint Genome Institute"/>
            <person name="Ahrendt S."/>
            <person name="Riley R."/>
            <person name="Andreopoulos W."/>
            <person name="Labutti K."/>
            <person name="Pangilinan J."/>
            <person name="Ruiz-Duenas F.J."/>
            <person name="Barrasa J.M."/>
            <person name="Sanchez-Garcia M."/>
            <person name="Camarero S."/>
            <person name="Miyauchi S."/>
            <person name="Serrano A."/>
            <person name="Linde D."/>
            <person name="Babiker R."/>
            <person name="Drula E."/>
            <person name="Ayuso-Fernandez I."/>
            <person name="Pacheco R."/>
            <person name="Padilla G."/>
            <person name="Ferreira P."/>
            <person name="Barriuso J."/>
            <person name="Kellner H."/>
            <person name="Castanera R."/>
            <person name="Alfaro M."/>
            <person name="Ramirez L."/>
            <person name="Pisabarro A.G."/>
            <person name="Kuo A."/>
            <person name="Tritt A."/>
            <person name="Lipzen A."/>
            <person name="He G."/>
            <person name="Yan M."/>
            <person name="Ng V."/>
            <person name="Cullen D."/>
            <person name="Martin F."/>
            <person name="Rosso M.-N."/>
            <person name="Henrissat B."/>
            <person name="Hibbett D."/>
            <person name="Martinez A.T."/>
            <person name="Grigoriev I.V."/>
        </authorList>
    </citation>
    <scope>NUCLEOTIDE SEQUENCE</scope>
    <source>
        <strain evidence="2">MF-IS2</strain>
    </source>
</reference>
<dbReference type="Proteomes" id="UP000807342">
    <property type="component" value="Unassembled WGS sequence"/>
</dbReference>
<dbReference type="Gene3D" id="3.30.460.10">
    <property type="entry name" value="Beta Polymerase, domain 2"/>
    <property type="match status" value="1"/>
</dbReference>
<dbReference type="SUPFAM" id="SSF81301">
    <property type="entry name" value="Nucleotidyltransferase"/>
    <property type="match status" value="1"/>
</dbReference>
<evidence type="ECO:0000259" key="1">
    <source>
        <dbReference type="Pfam" id="PF18765"/>
    </source>
</evidence>
<comment type="caution">
    <text evidence="2">The sequence shown here is derived from an EMBL/GenBank/DDBJ whole genome shotgun (WGS) entry which is preliminary data.</text>
</comment>
<accession>A0A9P5XC34</accession>
<keyword evidence="3" id="KW-1185">Reference proteome</keyword>
<sequence>MSIPTFDEMRRRTSAIWKAGYARDILWAGIFGSVARNRARETSDVDFLIVLEEHIHSAEPIDFRERLAEVCGRDISLMCIWRGPDWAWGHVRVEALLSSRTVYGSRQTI</sequence>
<dbReference type="CDD" id="cd05403">
    <property type="entry name" value="NT_KNTase_like"/>
    <property type="match status" value="1"/>
</dbReference>
<dbReference type="InterPro" id="IPR043519">
    <property type="entry name" value="NT_sf"/>
</dbReference>
<dbReference type="AlphaFoldDB" id="A0A9P5XC34"/>
<name>A0A9P5XC34_9AGAR</name>
<dbReference type="Pfam" id="PF18765">
    <property type="entry name" value="Polbeta"/>
    <property type="match status" value="1"/>
</dbReference>